<accession>Q4ZAH2</accession>
<organism evidence="1 2">
    <name type="scientific">Staphylococcus phage 92</name>
    <dbReference type="NCBI Taxonomy" id="2908151"/>
    <lineage>
        <taxon>Viruses</taxon>
        <taxon>Duplodnaviria</taxon>
        <taxon>Heunggongvirae</taxon>
        <taxon>Uroviricota</taxon>
        <taxon>Caudoviricetes</taxon>
        <taxon>Azeredovirinae</taxon>
        <taxon>Phietavirus</taxon>
        <taxon>Phietavirus pv92</taxon>
    </lineage>
</organism>
<evidence type="ECO:0000313" key="1">
    <source>
        <dbReference type="EMBL" id="AAX91997.1"/>
    </source>
</evidence>
<keyword evidence="2" id="KW-1185">Reference proteome</keyword>
<dbReference type="EMBL" id="AY954967">
    <property type="protein sequence ID" value="AAX91997.1"/>
    <property type="molecule type" value="Genomic_DNA"/>
</dbReference>
<dbReference type="Proteomes" id="UP000001463">
    <property type="component" value="Segment"/>
</dbReference>
<reference evidence="1 2" key="1">
    <citation type="journal article" date="2005" name="Proc. Natl. Acad. Sci. U.S.A.">
        <title>The complete genomes and proteomes of 27 Staphylococcus aureus bacteriophages.</title>
        <authorList>
            <person name="Kwan T."/>
            <person name="Liu J."/>
            <person name="Dubow M."/>
            <person name="Gros P."/>
            <person name="Pelletier J."/>
        </authorList>
    </citation>
    <scope>NUCLEOTIDE SEQUENCE</scope>
</reference>
<proteinExistence type="predicted"/>
<sequence>MLLILVVNTQYMSIMVLVYMQQVLEVVEPKRYRGHTKMQTVSGTLLKDNMLNLFGSRQ</sequence>
<protein>
    <submittedName>
        <fullName evidence="1">ORF098</fullName>
    </submittedName>
</protein>
<evidence type="ECO:0000313" key="2">
    <source>
        <dbReference type="Proteomes" id="UP000001463"/>
    </source>
</evidence>
<name>Q4ZAH2_9CAUD</name>